<dbReference type="Proteomes" id="UP000593932">
    <property type="component" value="Chromosome"/>
</dbReference>
<dbReference type="InterPro" id="IPR001173">
    <property type="entry name" value="Glyco_trans_2-like"/>
</dbReference>
<sequence>MARLTVVVPVGPGDSLSPRLREQLRRLPTGAQVVVVGCEAPPVRQGQSPVAAGMSAVDAPAGSRWQVLHSPAGRSLQQNAGAAAGGGEWLWFLHADAALAPETLPALARFVAEGRSGLGYFDLRFLGDGPALMRLNSAGVWMRSRGLRLPFGDQGLVLPRSLFTAVGGFDPATTRGEDHQLVWRVRRAGAPVVALGAPLYTSARRYAARGWAATTMRHVGETLRQAWRFSRPEQPR</sequence>
<dbReference type="PANTHER" id="PTHR43646:SF2">
    <property type="entry name" value="GLYCOSYLTRANSFERASE 2-LIKE DOMAIN-CONTAINING PROTEIN"/>
    <property type="match status" value="1"/>
</dbReference>
<evidence type="ECO:0000313" key="8">
    <source>
        <dbReference type="Proteomes" id="UP000593932"/>
    </source>
</evidence>
<protein>
    <submittedName>
        <fullName evidence="7">Glycosyltransferase</fullName>
    </submittedName>
</protein>
<keyword evidence="4" id="KW-0808">Transferase</keyword>
<keyword evidence="2" id="KW-1003">Cell membrane</keyword>
<evidence type="ECO:0000256" key="5">
    <source>
        <dbReference type="ARBA" id="ARBA00023136"/>
    </source>
</evidence>
<dbReference type="EMBL" id="CP063657">
    <property type="protein sequence ID" value="QOW23415.1"/>
    <property type="molecule type" value="Genomic_DNA"/>
</dbReference>
<name>A0A7S6UN78_9GAMM</name>
<comment type="subcellular location">
    <subcellularLocation>
        <location evidence="1">Cell membrane</location>
    </subcellularLocation>
</comment>
<dbReference type="Gene3D" id="3.90.550.10">
    <property type="entry name" value="Spore Coat Polysaccharide Biosynthesis Protein SpsA, Chain A"/>
    <property type="match status" value="1"/>
</dbReference>
<dbReference type="InterPro" id="IPR029044">
    <property type="entry name" value="Nucleotide-diphossugar_trans"/>
</dbReference>
<dbReference type="Pfam" id="PF00535">
    <property type="entry name" value="Glycos_transf_2"/>
    <property type="match status" value="1"/>
</dbReference>
<organism evidence="7 8">
    <name type="scientific">Novilysobacter avium</name>
    <dbReference type="NCBI Taxonomy" id="2781023"/>
    <lineage>
        <taxon>Bacteria</taxon>
        <taxon>Pseudomonadati</taxon>
        <taxon>Pseudomonadota</taxon>
        <taxon>Gammaproteobacteria</taxon>
        <taxon>Lysobacterales</taxon>
        <taxon>Lysobacteraceae</taxon>
        <taxon>Novilysobacter</taxon>
    </lineage>
</organism>
<evidence type="ECO:0000256" key="1">
    <source>
        <dbReference type="ARBA" id="ARBA00004236"/>
    </source>
</evidence>
<reference evidence="7 8" key="1">
    <citation type="submission" date="2020-10" db="EMBL/GenBank/DDBJ databases">
        <title>complete genome sequencing of Lysobacter sp. H23M41.</title>
        <authorList>
            <person name="Bae J.-W."/>
            <person name="Lee S.-Y."/>
        </authorList>
    </citation>
    <scope>NUCLEOTIDE SEQUENCE [LARGE SCALE GENOMIC DNA]</scope>
    <source>
        <strain evidence="7 8">H23M41</strain>
    </source>
</reference>
<evidence type="ECO:0000256" key="2">
    <source>
        <dbReference type="ARBA" id="ARBA00022475"/>
    </source>
</evidence>
<dbReference type="PANTHER" id="PTHR43646">
    <property type="entry name" value="GLYCOSYLTRANSFERASE"/>
    <property type="match status" value="1"/>
</dbReference>
<evidence type="ECO:0000259" key="6">
    <source>
        <dbReference type="Pfam" id="PF00535"/>
    </source>
</evidence>
<keyword evidence="3" id="KW-0328">Glycosyltransferase</keyword>
<evidence type="ECO:0000256" key="3">
    <source>
        <dbReference type="ARBA" id="ARBA00022676"/>
    </source>
</evidence>
<evidence type="ECO:0000313" key="7">
    <source>
        <dbReference type="EMBL" id="QOW23415.1"/>
    </source>
</evidence>
<dbReference type="SUPFAM" id="SSF53448">
    <property type="entry name" value="Nucleotide-diphospho-sugar transferases"/>
    <property type="match status" value="1"/>
</dbReference>
<keyword evidence="8" id="KW-1185">Reference proteome</keyword>
<feature type="domain" description="Glycosyltransferase 2-like" evidence="6">
    <location>
        <begin position="63"/>
        <end position="119"/>
    </location>
</feature>
<evidence type="ECO:0000256" key="4">
    <source>
        <dbReference type="ARBA" id="ARBA00022679"/>
    </source>
</evidence>
<keyword evidence="5" id="KW-0472">Membrane</keyword>
<accession>A0A7S6UN78</accession>
<proteinExistence type="predicted"/>
<gene>
    <name evidence="7" type="ORF">INQ42_11495</name>
</gene>